<dbReference type="OrthoDB" id="9809324at2"/>
<dbReference type="GO" id="GO:0016887">
    <property type="term" value="F:ATP hydrolysis activity"/>
    <property type="evidence" value="ECO:0007669"/>
    <property type="project" value="InterPro"/>
</dbReference>
<proteinExistence type="predicted"/>
<evidence type="ECO:0000313" key="3">
    <source>
        <dbReference type="Proteomes" id="UP000056252"/>
    </source>
</evidence>
<dbReference type="InterPro" id="IPR003959">
    <property type="entry name" value="ATPase_AAA_core"/>
</dbReference>
<dbReference type="Gene3D" id="3.40.50.300">
    <property type="entry name" value="P-loop containing nucleotide triphosphate hydrolases"/>
    <property type="match status" value="1"/>
</dbReference>
<keyword evidence="2" id="KW-0067">ATP-binding</keyword>
<dbReference type="RefSeq" id="WP_025065815.1">
    <property type="nucleotide sequence ID" value="NZ_CP013195.1"/>
</dbReference>
<feature type="domain" description="ATPase AAA-type core" evidence="1">
    <location>
        <begin position="45"/>
        <end position="363"/>
    </location>
</feature>
<dbReference type="PANTHER" id="PTHR40396:SF1">
    <property type="entry name" value="ATPASE AAA-TYPE CORE DOMAIN-CONTAINING PROTEIN"/>
    <property type="match status" value="1"/>
</dbReference>
<evidence type="ECO:0000259" key="1">
    <source>
        <dbReference type="Pfam" id="PF13304"/>
    </source>
</evidence>
<keyword evidence="3" id="KW-1185">Reference proteome</keyword>
<dbReference type="EMBL" id="CP013195">
    <property type="protein sequence ID" value="ALO48371.1"/>
    <property type="molecule type" value="Genomic_DNA"/>
</dbReference>
<dbReference type="PANTHER" id="PTHR40396">
    <property type="entry name" value="ATPASE-LIKE PROTEIN"/>
    <property type="match status" value="1"/>
</dbReference>
<organism evidence="2 3">
    <name type="scientific">Hoylesella enoeca</name>
    <dbReference type="NCBI Taxonomy" id="76123"/>
    <lineage>
        <taxon>Bacteria</taxon>
        <taxon>Pseudomonadati</taxon>
        <taxon>Bacteroidota</taxon>
        <taxon>Bacteroidia</taxon>
        <taxon>Bacteroidales</taxon>
        <taxon>Prevotellaceae</taxon>
        <taxon>Hoylesella</taxon>
    </lineage>
</organism>
<name>A0A0S2KJU9_9BACT</name>
<reference evidence="3" key="1">
    <citation type="submission" date="2015-11" db="EMBL/GenBank/DDBJ databases">
        <authorList>
            <person name="Holder M.E."/>
            <person name="Ajami N.J."/>
            <person name="Petrosino J.F."/>
        </authorList>
    </citation>
    <scope>NUCLEOTIDE SEQUENCE [LARGE SCALE GENOMIC DNA]</scope>
    <source>
        <strain evidence="3">F0113</strain>
    </source>
</reference>
<protein>
    <submittedName>
        <fullName evidence="2">ATP-binding protein</fullName>
    </submittedName>
</protein>
<dbReference type="AlphaFoldDB" id="A0A0S2KJU9"/>
<keyword evidence="2" id="KW-0547">Nucleotide-binding</keyword>
<dbReference type="STRING" id="76123.AS203_04160"/>
<dbReference type="GO" id="GO:0005524">
    <property type="term" value="F:ATP binding"/>
    <property type="evidence" value="ECO:0007669"/>
    <property type="project" value="UniProtKB-KW"/>
</dbReference>
<dbReference type="KEGG" id="peo:AS203_04160"/>
<dbReference type="Proteomes" id="UP000056252">
    <property type="component" value="Chromosome"/>
</dbReference>
<dbReference type="Pfam" id="PF13304">
    <property type="entry name" value="AAA_21"/>
    <property type="match status" value="1"/>
</dbReference>
<dbReference type="SUPFAM" id="SSF52540">
    <property type="entry name" value="P-loop containing nucleoside triphosphate hydrolases"/>
    <property type="match status" value="1"/>
</dbReference>
<evidence type="ECO:0000313" key="2">
    <source>
        <dbReference type="EMBL" id="ALO48371.1"/>
    </source>
</evidence>
<sequence length="426" mass="50144">MIRDFWVENYLSIRDRQELDFVSKTQDEFLSYEISKGVFLNKLGILYGANASGKSNMLYAIQNIFDLLYRSQTDITDKVKTAPPFELTKEKPIKMHISFYAEAVRYDYDVEYFPDYIVREELYYYPNNSKALFYERKFKNKGVQADTKFGTSLGLKAETQKTLIENTLNNHSVLSTYRKVAFKEDIQPIAKLFSWIEHHVHEINGDGNRNFIEEVKDICKDTKLINFYRLMLRKADLNISDFQVVKSLDSIPQKLRQMIMEDDELTEKAKKRMLEDDREDILFVNQSADGNFNIPWRLQSQGTIRYLKLLHFLYDLITGSHLYLLDELDEDLHYDLLTYFLNVFIYNSESSQLMFTSQEISLLSEDLLNEHREIVWFVEKSHETASSEYSRGDSFGLHKNLSLYNSYKIGRLGAKPELGSYFIDLE</sequence>
<gene>
    <name evidence="2" type="ORF">AS203_04160</name>
</gene>
<accession>A0A0S2KJU9</accession>
<dbReference type="InterPro" id="IPR027417">
    <property type="entry name" value="P-loop_NTPase"/>
</dbReference>